<name>A0A0F9SHN1_9ZZZZ</name>
<gene>
    <name evidence="1" type="ORF">LCGC14_0849930</name>
</gene>
<comment type="caution">
    <text evidence="1">The sequence shown here is derived from an EMBL/GenBank/DDBJ whole genome shotgun (WGS) entry which is preliminary data.</text>
</comment>
<dbReference type="AlphaFoldDB" id="A0A0F9SHN1"/>
<accession>A0A0F9SHN1</accession>
<protein>
    <submittedName>
        <fullName evidence="1">Uncharacterized protein</fullName>
    </submittedName>
</protein>
<evidence type="ECO:0000313" key="1">
    <source>
        <dbReference type="EMBL" id="KKN28853.1"/>
    </source>
</evidence>
<sequence>MHKTQRRVMLRFLKQHAGKWVVAMAPRDCDICYCLERAKEESHVTLVSYIAKRAWDDKGPYSGSPPLLCASHAQELGLLW</sequence>
<proteinExistence type="predicted"/>
<dbReference type="EMBL" id="LAZR01002529">
    <property type="protein sequence ID" value="KKN28853.1"/>
    <property type="molecule type" value="Genomic_DNA"/>
</dbReference>
<reference evidence="1" key="1">
    <citation type="journal article" date="2015" name="Nature">
        <title>Complex archaea that bridge the gap between prokaryotes and eukaryotes.</title>
        <authorList>
            <person name="Spang A."/>
            <person name="Saw J.H."/>
            <person name="Jorgensen S.L."/>
            <person name="Zaremba-Niedzwiedzka K."/>
            <person name="Martijn J."/>
            <person name="Lind A.E."/>
            <person name="van Eijk R."/>
            <person name="Schleper C."/>
            <person name="Guy L."/>
            <person name="Ettema T.J."/>
        </authorList>
    </citation>
    <scope>NUCLEOTIDE SEQUENCE</scope>
</reference>
<organism evidence="1">
    <name type="scientific">marine sediment metagenome</name>
    <dbReference type="NCBI Taxonomy" id="412755"/>
    <lineage>
        <taxon>unclassified sequences</taxon>
        <taxon>metagenomes</taxon>
        <taxon>ecological metagenomes</taxon>
    </lineage>
</organism>